<dbReference type="GO" id="GO:0006281">
    <property type="term" value="P:DNA repair"/>
    <property type="evidence" value="ECO:0007669"/>
    <property type="project" value="UniProtKB-KW"/>
</dbReference>
<comment type="similarity">
    <text evidence="1">Belongs to the helicase family.</text>
</comment>
<dbReference type="InterPro" id="IPR010285">
    <property type="entry name" value="DNA_helicase_pif1-like_DEAD"/>
</dbReference>
<dbReference type="InParanoid" id="D3YT90"/>
<name>D3YT90_CAEEL</name>
<keyword evidence="1" id="KW-0233">DNA recombination</keyword>
<reference evidence="3 4" key="1">
    <citation type="journal article" date="1998" name="Science">
        <title>Genome sequence of the nematode C. elegans: a platform for investigating biology.</title>
        <authorList>
            <consortium name="The C. elegans sequencing consortium"/>
            <person name="Sulson J.E."/>
            <person name="Waterston R."/>
        </authorList>
    </citation>
    <scope>NUCLEOTIDE SEQUENCE [LARGE SCALE GENOMIC DNA]</scope>
    <source>
        <strain evidence="3 4">Bristol N2</strain>
    </source>
</reference>
<dbReference type="GeneID" id="13217784"/>
<dbReference type="PaxDb" id="6239-T19C9.10a"/>
<dbReference type="AGR" id="WB:WBGene00050934"/>
<dbReference type="KEGG" id="cel:CELE_T19C9.10"/>
<dbReference type="Bgee" id="WBGene00050934">
    <property type="expression patterns" value="Expressed in embryo and 2 other cell types or tissues"/>
</dbReference>
<dbReference type="WormBase" id="T19C9.10a">
    <property type="protein sequence ID" value="CE44640"/>
    <property type="gene ID" value="WBGene00050934"/>
</dbReference>
<gene>
    <name evidence="3" type="ORF">CELE_T19C9.10</name>
    <name evidence="3 5" type="ORF">T19C9.10</name>
</gene>
<dbReference type="GO" id="GO:0016887">
    <property type="term" value="F:ATP hydrolysis activity"/>
    <property type="evidence" value="ECO:0007669"/>
    <property type="project" value="RHEA"/>
</dbReference>
<comment type="cofactor">
    <cofactor evidence="1">
        <name>Mg(2+)</name>
        <dbReference type="ChEBI" id="CHEBI:18420"/>
    </cofactor>
</comment>
<comment type="catalytic activity">
    <reaction evidence="1">
        <text>ATP + H2O = ADP + phosphate + H(+)</text>
        <dbReference type="Rhea" id="RHEA:13065"/>
        <dbReference type="ChEBI" id="CHEBI:15377"/>
        <dbReference type="ChEBI" id="CHEBI:15378"/>
        <dbReference type="ChEBI" id="CHEBI:30616"/>
        <dbReference type="ChEBI" id="CHEBI:43474"/>
        <dbReference type="ChEBI" id="CHEBI:456216"/>
        <dbReference type="EC" id="5.6.2.3"/>
    </reaction>
</comment>
<evidence type="ECO:0000259" key="2">
    <source>
        <dbReference type="Pfam" id="PF05970"/>
    </source>
</evidence>
<evidence type="ECO:0000313" key="3">
    <source>
        <dbReference type="EMBL" id="CBK19476.1"/>
    </source>
</evidence>
<sequence>MCKRTINLNKYKDLHYIIIDEITALQGWCLDYADRFMKWVKQNDEPFGGLSIIYVGDMLQCQIGQKFCFAQCWTDVMFTELTAAHQQDIDQDPFFTAPGEMEVRCELCQGDWNIVVIVEKFLTFERPNCAVLVRFNSTADKINNAIVKKKFEKHFIVYNELYKPAAIDGPMRTKIEGDEDYFYIARGSRSQADTDIPKKL</sequence>
<dbReference type="RefSeq" id="NP_001256736.1">
    <property type="nucleotide sequence ID" value="NM_001269807.1"/>
</dbReference>
<dbReference type="GO" id="GO:0006310">
    <property type="term" value="P:DNA recombination"/>
    <property type="evidence" value="ECO:0007669"/>
    <property type="project" value="UniProtKB-KW"/>
</dbReference>
<keyword evidence="4" id="KW-1185">Reference proteome</keyword>
<keyword evidence="1 3" id="KW-0347">Helicase</keyword>
<dbReference type="GO" id="GO:0043139">
    <property type="term" value="F:5'-3' DNA helicase activity"/>
    <property type="evidence" value="ECO:0007669"/>
    <property type="project" value="UniProtKB-EC"/>
</dbReference>
<keyword evidence="1" id="KW-0227">DNA damage</keyword>
<dbReference type="GO" id="GO:0000723">
    <property type="term" value="P:telomere maintenance"/>
    <property type="evidence" value="ECO:0007669"/>
    <property type="project" value="InterPro"/>
</dbReference>
<dbReference type="Proteomes" id="UP000001940">
    <property type="component" value="Chromosome V"/>
</dbReference>
<dbReference type="CTD" id="13217784"/>
<dbReference type="HOGENOM" id="CLU_1504797_0_0_1"/>
<evidence type="ECO:0000313" key="4">
    <source>
        <dbReference type="Proteomes" id="UP000001940"/>
    </source>
</evidence>
<evidence type="ECO:0000313" key="5">
    <source>
        <dbReference type="WormBase" id="T19C9.10a"/>
    </source>
</evidence>
<keyword evidence="1" id="KW-0378">Hydrolase</keyword>
<dbReference type="ExpressionAtlas" id="D3YT90">
    <property type="expression patterns" value="baseline"/>
</dbReference>
<proteinExistence type="inferred from homology"/>
<dbReference type="AlphaFoldDB" id="D3YT90"/>
<keyword evidence="1" id="KW-0067">ATP-binding</keyword>
<keyword evidence="1" id="KW-0234">DNA repair</keyword>
<keyword evidence="1" id="KW-0547">Nucleotide-binding</keyword>
<dbReference type="EMBL" id="BX284605">
    <property type="protein sequence ID" value="CBK19476.1"/>
    <property type="molecule type" value="Genomic_DNA"/>
</dbReference>
<dbReference type="Pfam" id="PF05970">
    <property type="entry name" value="PIF1"/>
    <property type="match status" value="1"/>
</dbReference>
<dbReference type="OrthoDB" id="272985at2759"/>
<evidence type="ECO:0000256" key="1">
    <source>
        <dbReference type="RuleBase" id="RU363044"/>
    </source>
</evidence>
<organism evidence="3 4">
    <name type="scientific">Caenorhabditis elegans</name>
    <dbReference type="NCBI Taxonomy" id="6239"/>
    <lineage>
        <taxon>Eukaryota</taxon>
        <taxon>Metazoa</taxon>
        <taxon>Ecdysozoa</taxon>
        <taxon>Nematoda</taxon>
        <taxon>Chromadorea</taxon>
        <taxon>Rhabditida</taxon>
        <taxon>Rhabditina</taxon>
        <taxon>Rhabditomorpha</taxon>
        <taxon>Rhabditoidea</taxon>
        <taxon>Rhabditidae</taxon>
        <taxon>Peloderinae</taxon>
        <taxon>Caenorhabditis</taxon>
    </lineage>
</organism>
<dbReference type="GO" id="GO:0005524">
    <property type="term" value="F:ATP binding"/>
    <property type="evidence" value="ECO:0007669"/>
    <property type="project" value="UniProtKB-KW"/>
</dbReference>
<accession>D3YT90</accession>
<dbReference type="EC" id="5.6.2.3" evidence="1"/>
<protein>
    <recommendedName>
        <fullName evidence="1">ATP-dependent DNA helicase</fullName>
        <ecNumber evidence="1">5.6.2.3</ecNumber>
    </recommendedName>
</protein>
<feature type="domain" description="DNA helicase Pif1-like DEAD-box helicase" evidence="2">
    <location>
        <begin position="5"/>
        <end position="61"/>
    </location>
</feature>